<organism evidence="6 7">
    <name type="scientific">Arcobacter venerupis</name>
    <dbReference type="NCBI Taxonomy" id="1054033"/>
    <lineage>
        <taxon>Bacteria</taxon>
        <taxon>Pseudomonadati</taxon>
        <taxon>Campylobacterota</taxon>
        <taxon>Epsilonproteobacteria</taxon>
        <taxon>Campylobacterales</taxon>
        <taxon>Arcobacteraceae</taxon>
        <taxon>Arcobacter</taxon>
    </lineage>
</organism>
<proteinExistence type="inferred from homology"/>
<dbReference type="Proteomes" id="UP000503482">
    <property type="component" value="Chromosome"/>
</dbReference>
<keyword evidence="4" id="KW-1133">Transmembrane helix</keyword>
<dbReference type="PANTHER" id="PTHR30290">
    <property type="entry name" value="PERIPLASMIC BINDING COMPONENT OF ABC TRANSPORTER"/>
    <property type="match status" value="1"/>
</dbReference>
<dbReference type="AlphaFoldDB" id="A0AAE7B5Q8"/>
<dbReference type="KEGG" id="avp:AVENP_0239"/>
<keyword evidence="4" id="KW-0472">Membrane</keyword>
<comment type="similarity">
    <text evidence="1">Belongs to the bacterial solute-binding protein 5 family.</text>
</comment>
<dbReference type="PANTHER" id="PTHR30290:SF9">
    <property type="entry name" value="OLIGOPEPTIDE-BINDING PROTEIN APPA"/>
    <property type="match status" value="1"/>
</dbReference>
<feature type="transmembrane region" description="Helical" evidence="4">
    <location>
        <begin position="58"/>
        <end position="78"/>
    </location>
</feature>
<evidence type="ECO:0000313" key="7">
    <source>
        <dbReference type="Proteomes" id="UP000503482"/>
    </source>
</evidence>
<dbReference type="GO" id="GO:0030288">
    <property type="term" value="C:outer membrane-bounded periplasmic space"/>
    <property type="evidence" value="ECO:0007669"/>
    <property type="project" value="UniProtKB-ARBA"/>
</dbReference>
<reference evidence="6 7" key="1">
    <citation type="submission" date="2020-05" db="EMBL/GenBank/DDBJ databases">
        <title>Complete genome sequencing of Campylobacter and Arcobacter type strains.</title>
        <authorList>
            <person name="Miller W.G."/>
            <person name="Yee E."/>
        </authorList>
    </citation>
    <scope>NUCLEOTIDE SEQUENCE [LARGE SCALE GENOMIC DNA]</scope>
    <source>
        <strain evidence="6 7">LMG 26156</strain>
    </source>
</reference>
<evidence type="ECO:0000256" key="4">
    <source>
        <dbReference type="SAM" id="Phobius"/>
    </source>
</evidence>
<dbReference type="Gene3D" id="3.90.76.10">
    <property type="entry name" value="Dipeptide-binding Protein, Domain 1"/>
    <property type="match status" value="1"/>
</dbReference>
<accession>A0AAE7B5Q8</accession>
<keyword evidence="2" id="KW-0813">Transport</keyword>
<dbReference type="Pfam" id="PF00496">
    <property type="entry name" value="SBP_bac_5"/>
    <property type="match status" value="1"/>
</dbReference>
<gene>
    <name evidence="6" type="ORF">AVENP_0239</name>
</gene>
<dbReference type="InterPro" id="IPR000914">
    <property type="entry name" value="SBP_5_dom"/>
</dbReference>
<keyword evidence="7" id="KW-1185">Reference proteome</keyword>
<dbReference type="SUPFAM" id="SSF53850">
    <property type="entry name" value="Periplasmic binding protein-like II"/>
    <property type="match status" value="1"/>
</dbReference>
<evidence type="ECO:0000313" key="6">
    <source>
        <dbReference type="EMBL" id="QKF65819.1"/>
    </source>
</evidence>
<protein>
    <submittedName>
        <fullName evidence="6">Extracellular solute-binding protein</fullName>
    </submittedName>
</protein>
<evidence type="ECO:0000256" key="1">
    <source>
        <dbReference type="ARBA" id="ARBA00005695"/>
    </source>
</evidence>
<evidence type="ECO:0000256" key="3">
    <source>
        <dbReference type="ARBA" id="ARBA00022729"/>
    </source>
</evidence>
<dbReference type="Gene3D" id="3.40.190.10">
    <property type="entry name" value="Periplasmic binding protein-like II"/>
    <property type="match status" value="1"/>
</dbReference>
<dbReference type="GO" id="GO:0015833">
    <property type="term" value="P:peptide transport"/>
    <property type="evidence" value="ECO:0007669"/>
    <property type="project" value="TreeGrafter"/>
</dbReference>
<dbReference type="InterPro" id="IPR039424">
    <property type="entry name" value="SBP_5"/>
</dbReference>
<dbReference type="Gene3D" id="3.10.105.10">
    <property type="entry name" value="Dipeptide-binding Protein, Domain 3"/>
    <property type="match status" value="1"/>
</dbReference>
<keyword evidence="3" id="KW-0732">Signal</keyword>
<dbReference type="EMBL" id="CP053840">
    <property type="protein sequence ID" value="QKF65819.1"/>
    <property type="molecule type" value="Genomic_DNA"/>
</dbReference>
<dbReference type="InterPro" id="IPR030678">
    <property type="entry name" value="Peptide/Ni-bd"/>
</dbReference>
<sequence length="555" mass="64578">MKEKNSERKKQENLLNSQKDNWSFRRVYFLLFSKRSDKSCSFFYALFYKKTIQYPMKLLTFYLLIITCLSASTLNLSMSSSPSRLNPILSNDSASSEISDWLFNGLFKYDKNGNPTVDLAKSYNFETPTKLIIKLRDDVLWHDNEKLTTKDVIFTYEQIINPKVFNSIKSNFEQVQSVKAIDNYTLEVIYKEPYFKALETWMVGILPYHILKDEKDLMTSSFNKNPIGTGSYKLKEFKQGQDIELIVNDKYFEGKPKIDKILYKFLPDPNTSFLYLKQKKLDLGGLDPIQVDRQIDDEFKNNYTIIQKPSFTYAYLGFNLKNEKFKDIRIRQALSLAINRQELVDILFFGYGKVCNGPFLPGSFAFNDEVKTIQQNIPKAKKLLKEAGYDENNPFTFEIITNTGNDTRINAAQILQYQLRKAGIIMNIRVMEWQAFLNTVVHPRNFEAVLMGWALALMPDAYPIWHSSSSKLGGFNFTSYENPEVDSLIEQGSKTINRDELGKIYKQIFKKITDDLPYLFLYIPDSISVINKDIKNIEPSFIGIMHNQKDWEIEE</sequence>
<dbReference type="PIRSF" id="PIRSF002741">
    <property type="entry name" value="MppA"/>
    <property type="match status" value="1"/>
</dbReference>
<dbReference type="GO" id="GO:0043190">
    <property type="term" value="C:ATP-binding cassette (ABC) transporter complex"/>
    <property type="evidence" value="ECO:0007669"/>
    <property type="project" value="InterPro"/>
</dbReference>
<keyword evidence="4" id="KW-0812">Transmembrane</keyword>
<name>A0AAE7B5Q8_9BACT</name>
<evidence type="ECO:0000259" key="5">
    <source>
        <dbReference type="Pfam" id="PF00496"/>
    </source>
</evidence>
<feature type="domain" description="Solute-binding protein family 5" evidence="5">
    <location>
        <begin position="116"/>
        <end position="469"/>
    </location>
</feature>
<evidence type="ECO:0000256" key="2">
    <source>
        <dbReference type="ARBA" id="ARBA00022448"/>
    </source>
</evidence>
<dbReference type="CDD" id="cd08514">
    <property type="entry name" value="PBP2_AppA_like"/>
    <property type="match status" value="1"/>
</dbReference>
<dbReference type="GO" id="GO:1904680">
    <property type="term" value="F:peptide transmembrane transporter activity"/>
    <property type="evidence" value="ECO:0007669"/>
    <property type="project" value="TreeGrafter"/>
</dbReference>